<dbReference type="GO" id="GO:0005737">
    <property type="term" value="C:cytoplasm"/>
    <property type="evidence" value="ECO:0007669"/>
    <property type="project" value="UniProtKB-SubCell"/>
</dbReference>
<dbReference type="GeneID" id="19326005"/>
<keyword evidence="7" id="KW-0378">Hydrolase</keyword>
<dbReference type="GO" id="GO:0052689">
    <property type="term" value="F:carboxylic ester hydrolase activity"/>
    <property type="evidence" value="ECO:0007669"/>
    <property type="project" value="UniProtKB-KW"/>
</dbReference>
<evidence type="ECO:0000256" key="7">
    <source>
        <dbReference type="ARBA" id="ARBA00022801"/>
    </source>
</evidence>
<dbReference type="Gene3D" id="3.40.50.1820">
    <property type="entry name" value="alpha/beta hydrolase"/>
    <property type="match status" value="1"/>
</dbReference>
<keyword evidence="9" id="KW-0443">Lipid metabolism</keyword>
<keyword evidence="6" id="KW-0963">Cytoplasm</keyword>
<evidence type="ECO:0000256" key="5">
    <source>
        <dbReference type="ARBA" id="ARBA00022487"/>
    </source>
</evidence>
<evidence type="ECO:0000256" key="6">
    <source>
        <dbReference type="ARBA" id="ARBA00022490"/>
    </source>
</evidence>
<dbReference type="InterPro" id="IPR003140">
    <property type="entry name" value="PLipase/COase/thioEstase"/>
</dbReference>
<dbReference type="GO" id="GO:0008474">
    <property type="term" value="F:palmitoyl-(protein) hydrolase activity"/>
    <property type="evidence" value="ECO:0007669"/>
    <property type="project" value="UniProtKB-EC"/>
</dbReference>
<dbReference type="KEGG" id="tmn:UCRPA7_5449"/>
<dbReference type="Pfam" id="PF02230">
    <property type="entry name" value="Abhydrolase_2"/>
    <property type="match status" value="1"/>
</dbReference>
<gene>
    <name evidence="14" type="ORF">UCRPA7_5449</name>
</gene>
<comment type="subcellular location">
    <subcellularLocation>
        <location evidence="1">Cytoplasm</location>
    </subcellularLocation>
</comment>
<evidence type="ECO:0000256" key="4">
    <source>
        <dbReference type="ARBA" id="ARBA00014923"/>
    </source>
</evidence>
<protein>
    <recommendedName>
        <fullName evidence="4">Acyl-protein thioesterase 1</fullName>
        <ecNumber evidence="3">3.1.2.22</ecNumber>
    </recommendedName>
    <alternativeName>
        <fullName evidence="11">Palmitoyl-protein hydrolase</fullName>
    </alternativeName>
</protein>
<dbReference type="PANTHER" id="PTHR10655:SF17">
    <property type="entry name" value="LYSOPHOSPHOLIPASE-LIKE PROTEIN 1"/>
    <property type="match status" value="1"/>
</dbReference>
<evidence type="ECO:0000313" key="14">
    <source>
        <dbReference type="EMBL" id="EON99057.1"/>
    </source>
</evidence>
<evidence type="ECO:0000256" key="8">
    <source>
        <dbReference type="ARBA" id="ARBA00022832"/>
    </source>
</evidence>
<evidence type="ECO:0000259" key="13">
    <source>
        <dbReference type="Pfam" id="PF02230"/>
    </source>
</evidence>
<dbReference type="EMBL" id="KB933181">
    <property type="protein sequence ID" value="EON99057.1"/>
    <property type="molecule type" value="Genomic_DNA"/>
</dbReference>
<dbReference type="SUPFAM" id="SSF53474">
    <property type="entry name" value="alpha/beta-Hydrolases"/>
    <property type="match status" value="1"/>
</dbReference>
<dbReference type="RefSeq" id="XP_007916187.1">
    <property type="nucleotide sequence ID" value="XM_007917996.1"/>
</dbReference>
<keyword evidence="15" id="KW-1185">Reference proteome</keyword>
<name>R8BIJ0_PHAM7</name>
<dbReference type="GO" id="GO:0006631">
    <property type="term" value="P:fatty acid metabolic process"/>
    <property type="evidence" value="ECO:0007669"/>
    <property type="project" value="UniProtKB-KW"/>
</dbReference>
<accession>R8BIJ0</accession>
<evidence type="ECO:0000256" key="10">
    <source>
        <dbReference type="ARBA" id="ARBA00029392"/>
    </source>
</evidence>
<feature type="domain" description="Phospholipase/carboxylesterase/thioesterase" evidence="13">
    <location>
        <begin position="10"/>
        <end position="229"/>
    </location>
</feature>
<dbReference type="AlphaFoldDB" id="R8BIJ0"/>
<comment type="function">
    <text evidence="10">Hydrolyzes fatty acids from S-acylated cysteine residues in proteins with a strong preference for palmitoylated G-alpha proteins over other acyl substrates. Mediates the deacylation of G-alpha proteins such as GPA1 in vivo, but has weak or no activity toward palmitoylated Ras proteins. Has weak lysophospholipase activity in vitro; however such activity may not exist in vivo.</text>
</comment>
<evidence type="ECO:0000313" key="15">
    <source>
        <dbReference type="Proteomes" id="UP000014074"/>
    </source>
</evidence>
<keyword evidence="8" id="KW-0276">Fatty acid metabolism</keyword>
<proteinExistence type="inferred from homology"/>
<evidence type="ECO:0000256" key="2">
    <source>
        <dbReference type="ARBA" id="ARBA00006499"/>
    </source>
</evidence>
<evidence type="ECO:0000256" key="9">
    <source>
        <dbReference type="ARBA" id="ARBA00023098"/>
    </source>
</evidence>
<dbReference type="InterPro" id="IPR050565">
    <property type="entry name" value="LYPA1-2/EST-like"/>
</dbReference>
<dbReference type="InterPro" id="IPR029058">
    <property type="entry name" value="AB_hydrolase_fold"/>
</dbReference>
<dbReference type="Proteomes" id="UP000014074">
    <property type="component" value="Unassembled WGS sequence"/>
</dbReference>
<reference evidence="15" key="1">
    <citation type="journal article" date="2013" name="Genome Announc.">
        <title>Draft genome sequence of the ascomycete Phaeoacremonium aleophilum strain UCR-PA7, a causal agent of the esca disease complex in grapevines.</title>
        <authorList>
            <person name="Blanco-Ulate B."/>
            <person name="Rolshausen P."/>
            <person name="Cantu D."/>
        </authorList>
    </citation>
    <scope>NUCLEOTIDE SEQUENCE [LARGE SCALE GENOMIC DNA]</scope>
    <source>
        <strain evidence="15">UCR-PA7</strain>
    </source>
</reference>
<dbReference type="PANTHER" id="PTHR10655">
    <property type="entry name" value="LYSOPHOSPHOLIPASE-RELATED"/>
    <property type="match status" value="1"/>
</dbReference>
<comment type="similarity">
    <text evidence="2">Belongs to the AB hydrolase superfamily. AB hydrolase 2 family.</text>
</comment>
<comment type="catalytic activity">
    <reaction evidence="12">
        <text>S-hexadecanoyl-L-cysteinyl-[protein] + H2O = L-cysteinyl-[protein] + hexadecanoate + H(+)</text>
        <dbReference type="Rhea" id="RHEA:19233"/>
        <dbReference type="Rhea" id="RHEA-COMP:10131"/>
        <dbReference type="Rhea" id="RHEA-COMP:11032"/>
        <dbReference type="ChEBI" id="CHEBI:7896"/>
        <dbReference type="ChEBI" id="CHEBI:15377"/>
        <dbReference type="ChEBI" id="CHEBI:15378"/>
        <dbReference type="ChEBI" id="CHEBI:29950"/>
        <dbReference type="ChEBI" id="CHEBI:74151"/>
        <dbReference type="EC" id="3.1.2.22"/>
    </reaction>
</comment>
<dbReference type="OrthoDB" id="2418081at2759"/>
<dbReference type="eggNOG" id="KOG2112">
    <property type="taxonomic scope" value="Eukaryota"/>
</dbReference>
<organism evidence="14 15">
    <name type="scientific">Phaeoacremonium minimum (strain UCR-PA7)</name>
    <name type="common">Esca disease fungus</name>
    <name type="synonym">Togninia minima</name>
    <dbReference type="NCBI Taxonomy" id="1286976"/>
    <lineage>
        <taxon>Eukaryota</taxon>
        <taxon>Fungi</taxon>
        <taxon>Dikarya</taxon>
        <taxon>Ascomycota</taxon>
        <taxon>Pezizomycotina</taxon>
        <taxon>Sordariomycetes</taxon>
        <taxon>Sordariomycetidae</taxon>
        <taxon>Togniniales</taxon>
        <taxon>Togniniaceae</taxon>
        <taxon>Phaeoacremonium</taxon>
    </lineage>
</organism>
<evidence type="ECO:0000256" key="3">
    <source>
        <dbReference type="ARBA" id="ARBA00012423"/>
    </source>
</evidence>
<evidence type="ECO:0000256" key="11">
    <source>
        <dbReference type="ARBA" id="ARBA00031195"/>
    </source>
</evidence>
<evidence type="ECO:0000256" key="12">
    <source>
        <dbReference type="ARBA" id="ARBA00047337"/>
    </source>
</evidence>
<evidence type="ECO:0000256" key="1">
    <source>
        <dbReference type="ARBA" id="ARBA00004496"/>
    </source>
</evidence>
<keyword evidence="5" id="KW-0719">Serine esterase</keyword>
<dbReference type="HOGENOM" id="CLU_049413_3_8_1"/>
<dbReference type="EC" id="3.1.2.22" evidence="3"/>
<sequence>MALRYASPLVFPAVKAHTATVIFAHGLGDTGHGWASAVENWRRRSRLDEVKFILPHAPQIPITCNGGFRMPGWFDIAVLDGEIESMCANEDAAGITASREYLHGLIQKEIDAGIPADRIVLGGFSQGGAMSIFAGLTAKVKLAGIVALSSWLLLSMQFRELLPKPEFNRDTPILMLHGDSDPLVRTELGKLSYSTLNAMGYDISWKEYPGMGHSACLEELDDVETFLGKRLPPKDGAAAEETGKSEL</sequence>
<dbReference type="FunFam" id="3.40.50.1820:FF:000010">
    <property type="entry name" value="Acyl-protein thioesterase 2"/>
    <property type="match status" value="1"/>
</dbReference>